<dbReference type="SFLD" id="SFLDS00029">
    <property type="entry name" value="Radical_SAM"/>
    <property type="match status" value="1"/>
</dbReference>
<dbReference type="GO" id="GO:0051536">
    <property type="term" value="F:iron-sulfur cluster binding"/>
    <property type="evidence" value="ECO:0007669"/>
    <property type="project" value="UniProtKB-KW"/>
</dbReference>
<dbReference type="InterPro" id="IPR023404">
    <property type="entry name" value="rSAM_horseshoe"/>
</dbReference>
<dbReference type="Proteomes" id="UP000323521">
    <property type="component" value="Chromosome"/>
</dbReference>
<dbReference type="SUPFAM" id="SSF102114">
    <property type="entry name" value="Radical SAM enzymes"/>
    <property type="match status" value="1"/>
</dbReference>
<dbReference type="EMBL" id="CP017634">
    <property type="protein sequence ID" value="ATW26809.1"/>
    <property type="molecule type" value="Genomic_DNA"/>
</dbReference>
<evidence type="ECO:0000313" key="7">
    <source>
        <dbReference type="EMBL" id="ATW26809.1"/>
    </source>
</evidence>
<evidence type="ECO:0000313" key="8">
    <source>
        <dbReference type="Proteomes" id="UP000323521"/>
    </source>
</evidence>
<feature type="domain" description="Radical SAM core" evidence="6">
    <location>
        <begin position="238"/>
        <end position="463"/>
    </location>
</feature>
<accession>A0A3G1KWR9</accession>
<keyword evidence="2" id="KW-0949">S-adenosyl-L-methionine</keyword>
<evidence type="ECO:0000256" key="3">
    <source>
        <dbReference type="ARBA" id="ARBA00022723"/>
    </source>
</evidence>
<keyword evidence="3" id="KW-0479">Metal-binding</keyword>
<evidence type="ECO:0000256" key="2">
    <source>
        <dbReference type="ARBA" id="ARBA00022691"/>
    </source>
</evidence>
<reference evidence="7 8" key="1">
    <citation type="submission" date="2016-10" db="EMBL/GenBank/DDBJ databases">
        <title>Complete Genome Sequence of Peptococcaceae strain DCMF.</title>
        <authorList>
            <person name="Edwards R.J."/>
            <person name="Holland S.I."/>
            <person name="Deshpande N.P."/>
            <person name="Wong Y.K."/>
            <person name="Ertan H."/>
            <person name="Manefield M."/>
            <person name="Russell T.L."/>
            <person name="Lee M.J."/>
        </authorList>
    </citation>
    <scope>NUCLEOTIDE SEQUENCE [LARGE SCALE GENOMIC DNA]</scope>
    <source>
        <strain evidence="7 8">DCMF</strain>
    </source>
</reference>
<dbReference type="SFLD" id="SFLDF00324">
    <property type="entry name" value="bacteriocin_maturation"/>
    <property type="match status" value="1"/>
</dbReference>
<dbReference type="GO" id="GO:0046872">
    <property type="term" value="F:metal ion binding"/>
    <property type="evidence" value="ECO:0007669"/>
    <property type="project" value="UniProtKB-KW"/>
</dbReference>
<comment type="cofactor">
    <cofactor evidence="1">
        <name>[4Fe-4S] cluster</name>
        <dbReference type="ChEBI" id="CHEBI:49883"/>
    </cofactor>
</comment>
<dbReference type="GO" id="GO:0005829">
    <property type="term" value="C:cytosol"/>
    <property type="evidence" value="ECO:0007669"/>
    <property type="project" value="TreeGrafter"/>
</dbReference>
<evidence type="ECO:0000256" key="4">
    <source>
        <dbReference type="ARBA" id="ARBA00023004"/>
    </source>
</evidence>
<dbReference type="PANTHER" id="PTHR43409">
    <property type="entry name" value="ANAEROBIC MAGNESIUM-PROTOPORPHYRIN IX MONOMETHYL ESTER CYCLASE-RELATED"/>
    <property type="match status" value="1"/>
</dbReference>
<dbReference type="GO" id="GO:0003824">
    <property type="term" value="F:catalytic activity"/>
    <property type="evidence" value="ECO:0007669"/>
    <property type="project" value="InterPro"/>
</dbReference>
<gene>
    <name evidence="7" type="ORF">DCMF_20390</name>
</gene>
<dbReference type="PANTHER" id="PTHR43409:SF7">
    <property type="entry name" value="BLL1977 PROTEIN"/>
    <property type="match status" value="1"/>
</dbReference>
<dbReference type="InterPro" id="IPR007197">
    <property type="entry name" value="rSAM"/>
</dbReference>
<dbReference type="PROSITE" id="PS51918">
    <property type="entry name" value="RADICAL_SAM"/>
    <property type="match status" value="1"/>
</dbReference>
<dbReference type="SMART" id="SM00729">
    <property type="entry name" value="Elp3"/>
    <property type="match status" value="1"/>
</dbReference>
<dbReference type="InterPro" id="IPR051198">
    <property type="entry name" value="BchE-like"/>
</dbReference>
<name>A0A3G1KWR9_FORW1</name>
<dbReference type="AlphaFoldDB" id="A0A3G1KWR9"/>
<proteinExistence type="predicted"/>
<dbReference type="SFLD" id="SFLDG01082">
    <property type="entry name" value="B12-binding_domain_containing"/>
    <property type="match status" value="1"/>
</dbReference>
<dbReference type="InterPro" id="IPR058240">
    <property type="entry name" value="rSAM_sf"/>
</dbReference>
<sequence>MGLSVLKAALSENSISCDVRYFNISYRKYVADPAVYDEISEYWFSGEWVFGKELFGAEWAQSKRGGTEGIRSFLAASQRTGQLPTLMDHLADLRKGAGLFSDACLDSVDWGNYDIIGFTSVFSQQVASLALAKRIKHFWPEKIIAFGGANCEGEMGTAILSLFPFVDWVFSGDADISFPRAIKAWEKGETTEGIEGMASCQKGRLIYQGSGCVRDMEALPYPDLDDYFMAVREQAPDLVGRVPVSLEFSRGCWWGAKSQCTFCGLNRQSVEYRCKSPQRALQEINHAVSRHGTFDLRLIDNNIPPGFFNSLLPALGKQENKLKGLFVETKSNLSRKQILTLKRAGTRYWQPGIESLDTAMLKFMKKGTMMLQTVRLLKWAREYGVQPGWNFLHSFPGEDTESYKRMAALVPLITHFQPPEAITPILLQRFSPLFNDRDKWGIKKVTACEAYRFIYPFKQEDLDKLAYRFDYQVDENIIPAPGYLDGVKKELENWKEYWKRKEPPLLFIERQTNGRGIIYDTRPIRREARTQLDVLQMLSMTACDSDLRFSDIAQKTKEKMGSDYPGDAVLSDCLEQLKELGFMISEGERYLSLANDGEILAEYGTSKLVQMLCG</sequence>
<keyword evidence="8" id="KW-1185">Reference proteome</keyword>
<keyword evidence="4" id="KW-0408">Iron</keyword>
<keyword evidence="5" id="KW-0411">Iron-sulfur</keyword>
<dbReference type="Gene3D" id="3.40.50.280">
    <property type="entry name" value="Cobalamin-binding domain"/>
    <property type="match status" value="1"/>
</dbReference>
<dbReference type="InterPro" id="IPR006638">
    <property type="entry name" value="Elp3/MiaA/NifB-like_rSAM"/>
</dbReference>
<dbReference type="Pfam" id="PF04055">
    <property type="entry name" value="Radical_SAM"/>
    <property type="match status" value="1"/>
</dbReference>
<organism evidence="7 8">
    <name type="scientific">Formimonas warabiya</name>
    <dbReference type="NCBI Taxonomy" id="1761012"/>
    <lineage>
        <taxon>Bacteria</taxon>
        <taxon>Bacillati</taxon>
        <taxon>Bacillota</taxon>
        <taxon>Clostridia</taxon>
        <taxon>Eubacteriales</taxon>
        <taxon>Peptococcaceae</taxon>
        <taxon>Candidatus Formimonas</taxon>
    </lineage>
</organism>
<dbReference type="InterPro" id="IPR023984">
    <property type="entry name" value="rSAM_ocin_1"/>
</dbReference>
<protein>
    <recommendedName>
        <fullName evidence="6">Radical SAM core domain-containing protein</fullName>
    </recommendedName>
</protein>
<dbReference type="KEGG" id="fwa:DCMF_20390"/>
<evidence type="ECO:0000256" key="5">
    <source>
        <dbReference type="ARBA" id="ARBA00023014"/>
    </source>
</evidence>
<evidence type="ECO:0000256" key="1">
    <source>
        <dbReference type="ARBA" id="ARBA00001966"/>
    </source>
</evidence>
<dbReference type="Gene3D" id="3.80.30.20">
    <property type="entry name" value="tm_1862 like domain"/>
    <property type="match status" value="1"/>
</dbReference>
<evidence type="ECO:0000259" key="6">
    <source>
        <dbReference type="PROSITE" id="PS51918"/>
    </source>
</evidence>
<dbReference type="NCBIfam" id="TIGR03975">
    <property type="entry name" value="rSAM_ocin_1"/>
    <property type="match status" value="1"/>
</dbReference>